<dbReference type="AlphaFoldDB" id="A0A6N4DIM0"/>
<evidence type="ECO:0000256" key="4">
    <source>
        <dbReference type="ARBA" id="ARBA00022989"/>
    </source>
</evidence>
<evidence type="ECO:0000313" key="10">
    <source>
        <dbReference type="Proteomes" id="UP000250928"/>
    </source>
</evidence>
<comment type="subcellular location">
    <subcellularLocation>
        <location evidence="1">Cell membrane</location>
        <topology evidence="1">Multi-pass membrane protein</topology>
    </subcellularLocation>
</comment>
<dbReference type="Pfam" id="PF00672">
    <property type="entry name" value="HAMP"/>
    <property type="match status" value="1"/>
</dbReference>
<dbReference type="PROSITE" id="PS50887">
    <property type="entry name" value="GGDEF"/>
    <property type="match status" value="1"/>
</dbReference>
<evidence type="ECO:0000313" key="9">
    <source>
        <dbReference type="EMBL" id="PUD98813.1"/>
    </source>
</evidence>
<keyword evidence="5 6" id="KW-0472">Membrane</keyword>
<feature type="domain" description="HAMP" evidence="7">
    <location>
        <begin position="279"/>
        <end position="331"/>
    </location>
</feature>
<dbReference type="SMART" id="SM00267">
    <property type="entry name" value="GGDEF"/>
    <property type="match status" value="1"/>
</dbReference>
<protein>
    <recommendedName>
        <fullName evidence="11">Sensor domain-containing diguanylate cyclase</fullName>
    </recommendedName>
</protein>
<reference evidence="9 10" key="1">
    <citation type="submission" date="2018-01" db="EMBL/GenBank/DDBJ databases">
        <title>Novel co-symbiosis in the lucinid bivalve Phacoides pectinatus.</title>
        <authorList>
            <person name="Lim S.J."/>
            <person name="Davis B.G."/>
            <person name="Gill D.E."/>
            <person name="Engel A.S."/>
            <person name="Anderson L.C."/>
            <person name="Campbell B.J."/>
        </authorList>
    </citation>
    <scope>NUCLEOTIDE SEQUENCE [LARGE SCALE GENOMIC DNA]</scope>
    <source>
        <strain evidence="9">N3_P5</strain>
    </source>
</reference>
<dbReference type="SMART" id="SM00304">
    <property type="entry name" value="HAMP"/>
    <property type="match status" value="1"/>
</dbReference>
<dbReference type="SUPFAM" id="SSF158472">
    <property type="entry name" value="HAMP domain-like"/>
    <property type="match status" value="1"/>
</dbReference>
<sequence>MALTITEDVHLGHHDMALFGATRREHALEHIQSLRFGQGNYVWVIDGQGLTLAHPNPDLVGRNVSDLKDTRGRPVIRPFLEQLKTTEEASNRYLFPRAGSSEPVEKLSHARRFAPWDWIIGSGIYLDEYQAALAQERRNLIRRTDERMRRLRLNSSGYLFIFDGQLQLISHPRREAIRADDAPERRQDKLDTLLSGLRKVADAGGRRHAYYWNRPEAPDNYGHQKIAWIEHVPALDWYVCATIYTDDFTAIADRVAGRITSIALVLLVVIFSIAFYTINRGLRPLQLLARSAEEVSRGNYDLEIRMRRNDEIGQLAEAFARMLARIRGDLNGYKEAKEHAEASVHEQARLLDAARRTEQSLSFEANHDPLTSLYNRKYLDARLTHAVCNREAHGRLAVLFIDLDRFKEINDRMGHRIGDQLLQAVAGRLRQRIRRLDTLARLGGDEFVLVMTQISGREDARALAEALLESLREPFVLPDGETITLGASIGVSLCPEDAGQPDQLIEFADLAMYRAKKHPDIGLAFYGDTPRHAPLPTPHATPTPRP</sequence>
<dbReference type="PROSITE" id="PS50885">
    <property type="entry name" value="HAMP"/>
    <property type="match status" value="1"/>
</dbReference>
<dbReference type="PANTHER" id="PTHR46663:SF2">
    <property type="entry name" value="GGDEF DOMAIN-CONTAINING PROTEIN"/>
    <property type="match status" value="1"/>
</dbReference>
<dbReference type="Pfam" id="PF08269">
    <property type="entry name" value="dCache_2"/>
    <property type="match status" value="1"/>
</dbReference>
<keyword evidence="3 6" id="KW-0812">Transmembrane</keyword>
<feature type="domain" description="GGDEF" evidence="8">
    <location>
        <begin position="394"/>
        <end position="528"/>
    </location>
</feature>
<feature type="transmembrane region" description="Helical" evidence="6">
    <location>
        <begin position="259"/>
        <end position="278"/>
    </location>
</feature>
<dbReference type="InterPro" id="IPR043128">
    <property type="entry name" value="Rev_trsase/Diguanyl_cyclase"/>
</dbReference>
<dbReference type="InterPro" id="IPR004010">
    <property type="entry name" value="Double_Cache_2"/>
</dbReference>
<name>A0A6N4DIM0_9GAMM</name>
<gene>
    <name evidence="9" type="ORF">C3L24_12070</name>
</gene>
<dbReference type="SMART" id="SM01049">
    <property type="entry name" value="Cache_2"/>
    <property type="match status" value="1"/>
</dbReference>
<dbReference type="InterPro" id="IPR003660">
    <property type="entry name" value="HAMP_dom"/>
</dbReference>
<dbReference type="Gene3D" id="6.10.340.10">
    <property type="match status" value="1"/>
</dbReference>
<evidence type="ECO:0000259" key="7">
    <source>
        <dbReference type="PROSITE" id="PS50885"/>
    </source>
</evidence>
<evidence type="ECO:0000259" key="8">
    <source>
        <dbReference type="PROSITE" id="PS50887"/>
    </source>
</evidence>
<evidence type="ECO:0000256" key="1">
    <source>
        <dbReference type="ARBA" id="ARBA00004651"/>
    </source>
</evidence>
<dbReference type="PANTHER" id="PTHR46663">
    <property type="entry name" value="DIGUANYLATE CYCLASE DGCT-RELATED"/>
    <property type="match status" value="1"/>
</dbReference>
<dbReference type="GO" id="GO:0007165">
    <property type="term" value="P:signal transduction"/>
    <property type="evidence" value="ECO:0007669"/>
    <property type="project" value="InterPro"/>
</dbReference>
<dbReference type="SUPFAM" id="SSF55073">
    <property type="entry name" value="Nucleotide cyclase"/>
    <property type="match status" value="1"/>
</dbReference>
<dbReference type="CDD" id="cd12912">
    <property type="entry name" value="PDC2_MCP_like"/>
    <property type="match status" value="1"/>
</dbReference>
<dbReference type="EMBL" id="PQCO01000286">
    <property type="protein sequence ID" value="PUD98813.1"/>
    <property type="molecule type" value="Genomic_DNA"/>
</dbReference>
<dbReference type="CDD" id="cd01949">
    <property type="entry name" value="GGDEF"/>
    <property type="match status" value="1"/>
</dbReference>
<comment type="caution">
    <text evidence="9">The sequence shown here is derived from an EMBL/GenBank/DDBJ whole genome shotgun (WGS) entry which is preliminary data.</text>
</comment>
<evidence type="ECO:0008006" key="11">
    <source>
        <dbReference type="Google" id="ProtNLM"/>
    </source>
</evidence>
<dbReference type="NCBIfam" id="TIGR00254">
    <property type="entry name" value="GGDEF"/>
    <property type="match status" value="1"/>
</dbReference>
<dbReference type="Pfam" id="PF00990">
    <property type="entry name" value="GGDEF"/>
    <property type="match status" value="1"/>
</dbReference>
<evidence type="ECO:0000256" key="3">
    <source>
        <dbReference type="ARBA" id="ARBA00022692"/>
    </source>
</evidence>
<dbReference type="Proteomes" id="UP000250928">
    <property type="component" value="Unassembled WGS sequence"/>
</dbReference>
<keyword evidence="4 6" id="KW-1133">Transmembrane helix</keyword>
<dbReference type="InterPro" id="IPR000160">
    <property type="entry name" value="GGDEF_dom"/>
</dbReference>
<dbReference type="GO" id="GO:0005886">
    <property type="term" value="C:plasma membrane"/>
    <property type="evidence" value="ECO:0007669"/>
    <property type="project" value="UniProtKB-SubCell"/>
</dbReference>
<dbReference type="Gene3D" id="3.30.450.20">
    <property type="entry name" value="PAS domain"/>
    <property type="match status" value="2"/>
</dbReference>
<dbReference type="InterPro" id="IPR029787">
    <property type="entry name" value="Nucleotide_cyclase"/>
</dbReference>
<dbReference type="InterPro" id="IPR052163">
    <property type="entry name" value="DGC-Regulatory_Protein"/>
</dbReference>
<dbReference type="Gene3D" id="3.30.70.270">
    <property type="match status" value="1"/>
</dbReference>
<dbReference type="InterPro" id="IPR033480">
    <property type="entry name" value="sCache_2"/>
</dbReference>
<accession>A0A6N4DIM0</accession>
<evidence type="ECO:0000256" key="5">
    <source>
        <dbReference type="ARBA" id="ARBA00023136"/>
    </source>
</evidence>
<proteinExistence type="predicted"/>
<keyword evidence="2" id="KW-1003">Cell membrane</keyword>
<dbReference type="CDD" id="cd06225">
    <property type="entry name" value="HAMP"/>
    <property type="match status" value="1"/>
</dbReference>
<evidence type="ECO:0000256" key="6">
    <source>
        <dbReference type="SAM" id="Phobius"/>
    </source>
</evidence>
<evidence type="ECO:0000256" key="2">
    <source>
        <dbReference type="ARBA" id="ARBA00022475"/>
    </source>
</evidence>
<dbReference type="CDD" id="cd18774">
    <property type="entry name" value="PDC2_HK_sensor"/>
    <property type="match status" value="1"/>
</dbReference>
<organism evidence="9 10">
    <name type="scientific">Candidatus Sedimenticola endophacoides</name>
    <dbReference type="NCBI Taxonomy" id="2548426"/>
    <lineage>
        <taxon>Bacteria</taxon>
        <taxon>Pseudomonadati</taxon>
        <taxon>Pseudomonadota</taxon>
        <taxon>Gammaproteobacteria</taxon>
        <taxon>Chromatiales</taxon>
        <taxon>Sedimenticolaceae</taxon>
        <taxon>Sedimenticola</taxon>
    </lineage>
</organism>